<keyword evidence="1" id="KW-1133">Transmembrane helix</keyword>
<dbReference type="AlphaFoldDB" id="A0A809SH00"/>
<dbReference type="RefSeq" id="WP_162084312.1">
    <property type="nucleotide sequence ID" value="NZ_AP021881.1"/>
</dbReference>
<feature type="transmembrane region" description="Helical" evidence="1">
    <location>
        <begin position="91"/>
        <end position="111"/>
    </location>
</feature>
<gene>
    <name evidence="2" type="ORF">SFSGTM_10780</name>
</gene>
<reference evidence="3" key="1">
    <citation type="submission" date="2019-11" db="EMBL/GenBank/DDBJ databases">
        <title>Isolation and characterization of a novel species in the genus Sulfuriferula.</title>
        <authorList>
            <person name="Mochizuki J."/>
            <person name="Kojima H."/>
            <person name="Fukui M."/>
        </authorList>
    </citation>
    <scope>NUCLEOTIDE SEQUENCE [LARGE SCALE GENOMIC DNA]</scope>
    <source>
        <strain evidence="3">SGTM</strain>
    </source>
</reference>
<name>A0A809SH00_9PROT</name>
<proteinExistence type="predicted"/>
<keyword evidence="1" id="KW-0812">Transmembrane</keyword>
<accession>A0A809SH00</accession>
<keyword evidence="1" id="KW-0472">Membrane</keyword>
<dbReference type="EMBL" id="AP021881">
    <property type="protein sequence ID" value="BBP00370.1"/>
    <property type="molecule type" value="Genomic_DNA"/>
</dbReference>
<organism evidence="2 3">
    <name type="scientific">Sulfuriferula nivalis</name>
    <dbReference type="NCBI Taxonomy" id="2675298"/>
    <lineage>
        <taxon>Bacteria</taxon>
        <taxon>Pseudomonadati</taxon>
        <taxon>Pseudomonadota</taxon>
        <taxon>Betaproteobacteria</taxon>
        <taxon>Nitrosomonadales</taxon>
        <taxon>Sulfuricellaceae</taxon>
        <taxon>Sulfuriferula</taxon>
    </lineage>
</organism>
<evidence type="ECO:0000313" key="2">
    <source>
        <dbReference type="EMBL" id="BBP00370.1"/>
    </source>
</evidence>
<sequence length="248" mass="25857">MEAGWVGGETGQICANSTAGVTTTSCDDPAHVAIAGVMFERWKGGNMPANEDLMYQWVDSQSSFTVFFFALILAVVTFGVGLAMLPMMTALYAAIAVGIAYAVISGGDLTAAQQGFFGQTGNGWVQATVASSQQQQGLMTSVVNNMVNPVTGTGGMTGEDSLYRGNCGLGFSVSQCKAMGQDPGTTWRPDSYAQYNSTYAMRQRLKSCTTPTAQGGMGYAVGSIQAEQCAAPVVAPMQPINNAPMGTQ</sequence>
<protein>
    <submittedName>
        <fullName evidence="2">Uncharacterized protein</fullName>
    </submittedName>
</protein>
<evidence type="ECO:0000313" key="3">
    <source>
        <dbReference type="Proteomes" id="UP000463939"/>
    </source>
</evidence>
<dbReference type="KEGG" id="sniv:SFSGTM_10780"/>
<feature type="transmembrane region" description="Helical" evidence="1">
    <location>
        <begin position="64"/>
        <end position="85"/>
    </location>
</feature>
<dbReference type="Proteomes" id="UP000463939">
    <property type="component" value="Chromosome"/>
</dbReference>
<keyword evidence="3" id="KW-1185">Reference proteome</keyword>
<evidence type="ECO:0000256" key="1">
    <source>
        <dbReference type="SAM" id="Phobius"/>
    </source>
</evidence>